<feature type="domain" description="Peptidase metallopeptidase" evidence="11">
    <location>
        <begin position="207"/>
        <end position="369"/>
    </location>
</feature>
<accession>Q029Q8</accession>
<feature type="region of interest" description="Disordered" evidence="9">
    <location>
        <begin position="374"/>
        <end position="406"/>
    </location>
</feature>
<dbReference type="EMBL" id="CP000473">
    <property type="protein sequence ID" value="ABJ82218.1"/>
    <property type="molecule type" value="Genomic_DNA"/>
</dbReference>
<evidence type="ECO:0000256" key="8">
    <source>
        <dbReference type="ARBA" id="ARBA00023049"/>
    </source>
</evidence>
<dbReference type="InterPro" id="IPR006026">
    <property type="entry name" value="Peptidase_Metallo"/>
</dbReference>
<dbReference type="KEGG" id="sus:Acid_1224"/>
<evidence type="ECO:0000259" key="11">
    <source>
        <dbReference type="SMART" id="SM00235"/>
    </source>
</evidence>
<keyword evidence="7" id="KW-0862">Zinc</keyword>
<dbReference type="GO" id="GO:0004222">
    <property type="term" value="F:metalloendopeptidase activity"/>
    <property type="evidence" value="ECO:0007669"/>
    <property type="project" value="InterPro"/>
</dbReference>
<evidence type="ECO:0000256" key="9">
    <source>
        <dbReference type="SAM" id="MobiDB-lite"/>
    </source>
</evidence>
<proteinExistence type="inferred from homology"/>
<dbReference type="PANTHER" id="PTHR10201">
    <property type="entry name" value="MATRIX METALLOPROTEINASE"/>
    <property type="match status" value="1"/>
</dbReference>
<dbReference type="STRING" id="234267.Acid_1224"/>
<evidence type="ECO:0000256" key="2">
    <source>
        <dbReference type="ARBA" id="ARBA00010370"/>
    </source>
</evidence>
<dbReference type="GO" id="GO:0030198">
    <property type="term" value="P:extracellular matrix organization"/>
    <property type="evidence" value="ECO:0007669"/>
    <property type="project" value="TreeGrafter"/>
</dbReference>
<dbReference type="GO" id="GO:0008270">
    <property type="term" value="F:zinc ion binding"/>
    <property type="evidence" value="ECO:0007669"/>
    <property type="project" value="InterPro"/>
</dbReference>
<feature type="compositionally biased region" description="Pro residues" evidence="9">
    <location>
        <begin position="374"/>
        <end position="398"/>
    </location>
</feature>
<organism evidence="12">
    <name type="scientific">Solibacter usitatus (strain Ellin6076)</name>
    <dbReference type="NCBI Taxonomy" id="234267"/>
    <lineage>
        <taxon>Bacteria</taxon>
        <taxon>Pseudomonadati</taxon>
        <taxon>Acidobacteriota</taxon>
        <taxon>Terriglobia</taxon>
        <taxon>Bryobacterales</taxon>
        <taxon>Solibacteraceae</taxon>
        <taxon>Candidatus Solibacter</taxon>
    </lineage>
</organism>
<evidence type="ECO:0000256" key="10">
    <source>
        <dbReference type="SAM" id="SignalP"/>
    </source>
</evidence>
<dbReference type="InterPro" id="IPR001818">
    <property type="entry name" value="Pept_M10_metallopeptidase"/>
</dbReference>
<reference evidence="12" key="1">
    <citation type="submission" date="2006-10" db="EMBL/GenBank/DDBJ databases">
        <title>Complete sequence of Solibacter usitatus Ellin6076.</title>
        <authorList>
            <consortium name="US DOE Joint Genome Institute"/>
            <person name="Copeland A."/>
            <person name="Lucas S."/>
            <person name="Lapidus A."/>
            <person name="Barry K."/>
            <person name="Detter J.C."/>
            <person name="Glavina del Rio T."/>
            <person name="Hammon N."/>
            <person name="Israni S."/>
            <person name="Dalin E."/>
            <person name="Tice H."/>
            <person name="Pitluck S."/>
            <person name="Thompson L.S."/>
            <person name="Brettin T."/>
            <person name="Bruce D."/>
            <person name="Han C."/>
            <person name="Tapia R."/>
            <person name="Gilna P."/>
            <person name="Schmutz J."/>
            <person name="Larimer F."/>
            <person name="Land M."/>
            <person name="Hauser L."/>
            <person name="Kyrpides N."/>
            <person name="Mikhailova N."/>
            <person name="Janssen P.H."/>
            <person name="Kuske C.R."/>
            <person name="Richardson P."/>
        </authorList>
    </citation>
    <scope>NUCLEOTIDE SEQUENCE</scope>
    <source>
        <strain evidence="12">Ellin6076</strain>
    </source>
</reference>
<dbReference type="InterPro" id="IPR013783">
    <property type="entry name" value="Ig-like_fold"/>
</dbReference>
<dbReference type="GO" id="GO:0031012">
    <property type="term" value="C:extracellular matrix"/>
    <property type="evidence" value="ECO:0007669"/>
    <property type="project" value="InterPro"/>
</dbReference>
<sequence precursor="true">MKRIRLALVLTLFSAPCASGQPLLRLKARTATTGPQRRINNGTHYILQFAAEPVPSDLDELKGRGIHVLQYVPESALIVASAAPPDLRGLNVVSMTTMDVSDKISPVLGGTISGALLVFFHADITDSVARAVVRELGFDVIENAALLPGQLILQGAHRGIDALAARDEVAYIIPASPELAAGIPVAGCVGAATQVAPVGQYVLMSAGWPRDSAGKVTLQYFIRSLTDQLDPATSRSEIERALREWTRYANFTFSPALQQGANRTIDILFARGTHGDGYPFDGRGGTLAHTFYPAPPNPEPIAGDMHLDGDEPWAVGTNVDLYSVALHEAGHALGLGHADLPGSVMYPYYRLSTTLSGDDIAGIRALYGSNVAAPPPANPPAPPTPAPPTPPKPTPTPPVTDTVAPTLSIDSPGFTIGSTTASSIAIAGKASDNISVSSVKWSSSTGSSGIVSGTTTWSVSVPLLIGTNTITVRAYDAAGNSGWRSITVVRH</sequence>
<evidence type="ECO:0000256" key="5">
    <source>
        <dbReference type="ARBA" id="ARBA00022729"/>
    </source>
</evidence>
<dbReference type="PRINTS" id="PR00138">
    <property type="entry name" value="MATRIXIN"/>
</dbReference>
<keyword evidence="6" id="KW-0378">Hydrolase</keyword>
<dbReference type="Gene3D" id="2.60.40.10">
    <property type="entry name" value="Immunoglobulins"/>
    <property type="match status" value="1"/>
</dbReference>
<keyword evidence="8" id="KW-0482">Metalloprotease</keyword>
<evidence type="ECO:0000256" key="1">
    <source>
        <dbReference type="ARBA" id="ARBA00001947"/>
    </source>
</evidence>
<dbReference type="InParanoid" id="Q029Q8"/>
<comment type="similarity">
    <text evidence="2">Belongs to the peptidase M10A family.</text>
</comment>
<keyword evidence="5 10" id="KW-0732">Signal</keyword>
<evidence type="ECO:0000256" key="3">
    <source>
        <dbReference type="ARBA" id="ARBA00022670"/>
    </source>
</evidence>
<evidence type="ECO:0000313" key="12">
    <source>
        <dbReference type="EMBL" id="ABJ82218.1"/>
    </source>
</evidence>
<comment type="cofactor">
    <cofactor evidence="1">
        <name>Zn(2+)</name>
        <dbReference type="ChEBI" id="CHEBI:29105"/>
    </cofactor>
</comment>
<dbReference type="SMART" id="SM00235">
    <property type="entry name" value="ZnMc"/>
    <property type="match status" value="1"/>
</dbReference>
<dbReference type="GO" id="GO:0030574">
    <property type="term" value="P:collagen catabolic process"/>
    <property type="evidence" value="ECO:0007669"/>
    <property type="project" value="TreeGrafter"/>
</dbReference>
<evidence type="ECO:0000256" key="4">
    <source>
        <dbReference type="ARBA" id="ARBA00022723"/>
    </source>
</evidence>
<dbReference type="eggNOG" id="COG5549">
    <property type="taxonomic scope" value="Bacteria"/>
</dbReference>
<dbReference type="SUPFAM" id="SSF55486">
    <property type="entry name" value="Metalloproteases ('zincins'), catalytic domain"/>
    <property type="match status" value="1"/>
</dbReference>
<feature type="chain" id="PRO_5004163801" evidence="10">
    <location>
        <begin position="21"/>
        <end position="491"/>
    </location>
</feature>
<dbReference type="OrthoDB" id="252952at2"/>
<protein>
    <submittedName>
        <fullName evidence="12">Peptidase M10A and M12B, matrixin and adamalysin</fullName>
    </submittedName>
</protein>
<dbReference type="InterPro" id="IPR033739">
    <property type="entry name" value="M10A_MMP"/>
</dbReference>
<dbReference type="HOGENOM" id="CLU_555367_0_0_0"/>
<dbReference type="GO" id="GO:0006508">
    <property type="term" value="P:proteolysis"/>
    <property type="evidence" value="ECO:0007669"/>
    <property type="project" value="UniProtKB-KW"/>
</dbReference>
<dbReference type="Gene3D" id="3.40.390.10">
    <property type="entry name" value="Collagenase (Catalytic Domain)"/>
    <property type="match status" value="1"/>
</dbReference>
<dbReference type="InterPro" id="IPR024079">
    <property type="entry name" value="MetalloPept_cat_dom_sf"/>
</dbReference>
<evidence type="ECO:0000256" key="7">
    <source>
        <dbReference type="ARBA" id="ARBA00022833"/>
    </source>
</evidence>
<dbReference type="InterPro" id="IPR021190">
    <property type="entry name" value="Pept_M10A"/>
</dbReference>
<name>Q029Q8_SOLUE</name>
<feature type="signal peptide" evidence="10">
    <location>
        <begin position="1"/>
        <end position="20"/>
    </location>
</feature>
<gene>
    <name evidence="12" type="ordered locus">Acid_1224</name>
</gene>
<keyword evidence="3" id="KW-0645">Protease</keyword>
<dbReference type="Pfam" id="PF00413">
    <property type="entry name" value="Peptidase_M10"/>
    <property type="match status" value="1"/>
</dbReference>
<keyword evidence="4" id="KW-0479">Metal-binding</keyword>
<dbReference type="AlphaFoldDB" id="Q029Q8"/>
<dbReference type="CDD" id="cd04278">
    <property type="entry name" value="ZnMc_MMP"/>
    <property type="match status" value="1"/>
</dbReference>
<evidence type="ECO:0000256" key="6">
    <source>
        <dbReference type="ARBA" id="ARBA00022801"/>
    </source>
</evidence>
<dbReference type="PANTHER" id="PTHR10201:SF291">
    <property type="entry name" value="MATRIX METALLOPROTEINASE 1, ISOFORM C-RELATED"/>
    <property type="match status" value="1"/>
</dbReference>